<sequence length="164" mass="18120">MESYSAAYRWRSCPASRDGGLFIRFQLHKRRPLRWQCPATCARLPCPGVAVRGETRWPGHRHPHPRWTLVWAPHTLIPLTPRQAMARPGREKKSPITSSPSPTSPIATTCPPSVTASSAYYLPPWKRRVMESAGAGELSGTGGRFLMRTRRCTGSRSGSAATGI</sequence>
<accession>A0A8T0XZ61</accession>
<gene>
    <name evidence="2" type="ORF">PVAP13_1KG446405</name>
</gene>
<feature type="compositionally biased region" description="Low complexity" evidence="1">
    <location>
        <begin position="95"/>
        <end position="109"/>
    </location>
</feature>
<comment type="caution">
    <text evidence="2">The sequence shown here is derived from an EMBL/GenBank/DDBJ whole genome shotgun (WGS) entry which is preliminary data.</text>
</comment>
<dbReference type="Proteomes" id="UP000823388">
    <property type="component" value="Chromosome 1K"/>
</dbReference>
<name>A0A8T0XZ61_PANVG</name>
<feature type="region of interest" description="Disordered" evidence="1">
    <location>
        <begin position="84"/>
        <end position="109"/>
    </location>
</feature>
<proteinExistence type="predicted"/>
<evidence type="ECO:0000313" key="3">
    <source>
        <dbReference type="Proteomes" id="UP000823388"/>
    </source>
</evidence>
<organism evidence="2 3">
    <name type="scientific">Panicum virgatum</name>
    <name type="common">Blackwell switchgrass</name>
    <dbReference type="NCBI Taxonomy" id="38727"/>
    <lineage>
        <taxon>Eukaryota</taxon>
        <taxon>Viridiplantae</taxon>
        <taxon>Streptophyta</taxon>
        <taxon>Embryophyta</taxon>
        <taxon>Tracheophyta</taxon>
        <taxon>Spermatophyta</taxon>
        <taxon>Magnoliopsida</taxon>
        <taxon>Liliopsida</taxon>
        <taxon>Poales</taxon>
        <taxon>Poaceae</taxon>
        <taxon>PACMAD clade</taxon>
        <taxon>Panicoideae</taxon>
        <taxon>Panicodae</taxon>
        <taxon>Paniceae</taxon>
        <taxon>Panicinae</taxon>
        <taxon>Panicum</taxon>
        <taxon>Panicum sect. Hiantes</taxon>
    </lineage>
</organism>
<reference evidence="2" key="1">
    <citation type="submission" date="2020-05" db="EMBL/GenBank/DDBJ databases">
        <title>WGS assembly of Panicum virgatum.</title>
        <authorList>
            <person name="Lovell J.T."/>
            <person name="Jenkins J."/>
            <person name="Shu S."/>
            <person name="Juenger T.E."/>
            <person name="Schmutz J."/>
        </authorList>
    </citation>
    <scope>NUCLEOTIDE SEQUENCE</scope>
    <source>
        <strain evidence="2">AP13</strain>
    </source>
</reference>
<evidence type="ECO:0000313" key="2">
    <source>
        <dbReference type="EMBL" id="KAG2660519.1"/>
    </source>
</evidence>
<dbReference type="AlphaFoldDB" id="A0A8T0XZ61"/>
<protein>
    <submittedName>
        <fullName evidence="2">Uncharacterized protein</fullName>
    </submittedName>
</protein>
<dbReference type="EMBL" id="CM029037">
    <property type="protein sequence ID" value="KAG2660519.1"/>
    <property type="molecule type" value="Genomic_DNA"/>
</dbReference>
<keyword evidence="3" id="KW-1185">Reference proteome</keyword>
<evidence type="ECO:0000256" key="1">
    <source>
        <dbReference type="SAM" id="MobiDB-lite"/>
    </source>
</evidence>